<reference evidence="1" key="1">
    <citation type="submission" date="2022-12" db="EMBL/GenBank/DDBJ databases">
        <authorList>
            <person name="Petersen C."/>
        </authorList>
    </citation>
    <scope>NUCLEOTIDE SEQUENCE</scope>
    <source>
        <strain evidence="1">IBT 29677</strain>
    </source>
</reference>
<dbReference type="GeneID" id="81363830"/>
<accession>A0A9W9WCX8</accession>
<reference evidence="1" key="2">
    <citation type="journal article" date="2023" name="IMA Fungus">
        <title>Comparative genomic study of the Penicillium genus elucidates a diverse pangenome and 15 lateral gene transfer events.</title>
        <authorList>
            <person name="Petersen C."/>
            <person name="Sorensen T."/>
            <person name="Nielsen M.R."/>
            <person name="Sondergaard T.E."/>
            <person name="Sorensen J.L."/>
            <person name="Fitzpatrick D.A."/>
            <person name="Frisvad J.C."/>
            <person name="Nielsen K.L."/>
        </authorList>
    </citation>
    <scope>NUCLEOTIDE SEQUENCE</scope>
    <source>
        <strain evidence="1">IBT 29677</strain>
    </source>
</reference>
<name>A0A9W9WCX8_9EURO</name>
<keyword evidence="2" id="KW-1185">Reference proteome</keyword>
<dbReference type="Proteomes" id="UP001147747">
    <property type="component" value="Unassembled WGS sequence"/>
</dbReference>
<proteinExistence type="predicted"/>
<evidence type="ECO:0000313" key="1">
    <source>
        <dbReference type="EMBL" id="KAJ5414869.1"/>
    </source>
</evidence>
<comment type="caution">
    <text evidence="1">The sequence shown here is derived from an EMBL/GenBank/DDBJ whole genome shotgun (WGS) entry which is preliminary data.</text>
</comment>
<dbReference type="EMBL" id="JAPZBU010000002">
    <property type="protein sequence ID" value="KAJ5414869.1"/>
    <property type="molecule type" value="Genomic_DNA"/>
</dbReference>
<protein>
    <submittedName>
        <fullName evidence="1">Uncharacterized protein</fullName>
    </submittedName>
</protein>
<sequence length="114" mass="13247">MTQSPYLIDDTSHSTESELWEYALTPGYFGGRTLRDLSQAPLRLAYWRLESSKLVELALSLSDSFSNSEWEEGRAYQEDPPTRIHHHLEWRVTINNREVSQDTEENLTLDPSSF</sequence>
<evidence type="ECO:0000313" key="2">
    <source>
        <dbReference type="Proteomes" id="UP001147747"/>
    </source>
</evidence>
<organism evidence="1 2">
    <name type="scientific">Penicillium cosmopolitanum</name>
    <dbReference type="NCBI Taxonomy" id="1131564"/>
    <lineage>
        <taxon>Eukaryota</taxon>
        <taxon>Fungi</taxon>
        <taxon>Dikarya</taxon>
        <taxon>Ascomycota</taxon>
        <taxon>Pezizomycotina</taxon>
        <taxon>Eurotiomycetes</taxon>
        <taxon>Eurotiomycetidae</taxon>
        <taxon>Eurotiales</taxon>
        <taxon>Aspergillaceae</taxon>
        <taxon>Penicillium</taxon>
    </lineage>
</organism>
<dbReference type="RefSeq" id="XP_056494715.1">
    <property type="nucleotide sequence ID" value="XM_056624850.1"/>
</dbReference>
<gene>
    <name evidence="1" type="ORF">N7509_000203</name>
</gene>
<dbReference type="OrthoDB" id="4232626at2759"/>
<dbReference type="AlphaFoldDB" id="A0A9W9WCX8"/>